<dbReference type="Proteomes" id="UP001259659">
    <property type="component" value="Unassembled WGS sequence"/>
</dbReference>
<protein>
    <recommendedName>
        <fullName evidence="3">Small CPxCG-related zinc finger protein</fullName>
    </recommendedName>
</protein>
<evidence type="ECO:0000313" key="1">
    <source>
        <dbReference type="EMBL" id="MDS0260460.1"/>
    </source>
</evidence>
<evidence type="ECO:0000313" key="2">
    <source>
        <dbReference type="Proteomes" id="UP001259659"/>
    </source>
</evidence>
<dbReference type="RefSeq" id="WP_310920123.1">
    <property type="nucleotide sequence ID" value="NZ_JAMQON010000003.1"/>
</dbReference>
<sequence length="49" mass="5922">MVSCDNCKNEVAQVWRYRRPTETMTFWREEQRCAGCHPRMDERRGRSSA</sequence>
<reference evidence="1 2" key="1">
    <citation type="submission" date="2022-06" db="EMBL/GenBank/DDBJ databases">
        <title>Haloarcula sp. a new haloarchaeum isolate from saline soil.</title>
        <authorList>
            <person name="Strakova D."/>
            <person name="Galisteo C."/>
            <person name="Sanchez-Porro C."/>
            <person name="Ventosa A."/>
        </authorList>
    </citation>
    <scope>NUCLEOTIDE SEQUENCE [LARGE SCALE GENOMIC DNA]</scope>
    <source>
        <strain evidence="1 2">S1CR25-12</strain>
    </source>
</reference>
<gene>
    <name evidence="1" type="ORF">NDI56_13730</name>
</gene>
<comment type="caution">
    <text evidence="1">The sequence shown here is derived from an EMBL/GenBank/DDBJ whole genome shotgun (WGS) entry which is preliminary data.</text>
</comment>
<name>A0ABU2FDX2_9EURY</name>
<evidence type="ECO:0008006" key="3">
    <source>
        <dbReference type="Google" id="ProtNLM"/>
    </source>
</evidence>
<proteinExistence type="predicted"/>
<accession>A0ABU2FDX2</accession>
<organism evidence="1 2">
    <name type="scientific">Haloarcula saliterrae</name>
    <dbReference type="NCBI Taxonomy" id="2950534"/>
    <lineage>
        <taxon>Archaea</taxon>
        <taxon>Methanobacteriati</taxon>
        <taxon>Methanobacteriota</taxon>
        <taxon>Stenosarchaea group</taxon>
        <taxon>Halobacteria</taxon>
        <taxon>Halobacteriales</taxon>
        <taxon>Haloarculaceae</taxon>
        <taxon>Haloarcula</taxon>
    </lineage>
</organism>
<keyword evidence="2" id="KW-1185">Reference proteome</keyword>
<dbReference type="EMBL" id="JAMQON010000003">
    <property type="protein sequence ID" value="MDS0260460.1"/>
    <property type="molecule type" value="Genomic_DNA"/>
</dbReference>